<dbReference type="AlphaFoldDB" id="A0A926DEN9"/>
<dbReference type="PIRSF" id="PIRSF002741">
    <property type="entry name" value="MppA"/>
    <property type="match status" value="1"/>
</dbReference>
<dbReference type="GO" id="GO:0015833">
    <property type="term" value="P:peptide transport"/>
    <property type="evidence" value="ECO:0007669"/>
    <property type="project" value="TreeGrafter"/>
</dbReference>
<keyword evidence="7" id="KW-1185">Reference proteome</keyword>
<sequence length="532" mass="58318">MAICLLLVFSACGSSPQPSEELPTPSAAKELPMPEGTGAAGGQELTINMPENPQTLNPLTAQEENLCNVLSLVVEPAIKIEANGEILPSVIENWTFDAQTMTFTFVIRKNVSFHDGKGTVGADDLLFCIERICSYTEAESPYAKYKYVVGGYAKIDDTTFTVKVTEKTKDIFYFMNFPVLPKSYYESAGVDFLQKPVGTGPYQVDSYTKGEGMALSLFGDWWKTPPVFTKITAKPMDAEDSKIKGYQDGSFDAVMSASYTAESYASEGKTTVHPIVYPTYHCLIPNMGDSFVGNKNVRRAISMALDRSKIVSASVLGSGQATETPLRQDLWYFENSSSAVGNGYNASAAGKLLEDAGYKLDAETGFRYSENGNGSKNYLKVDLIFTEAKDFAYRSAVCESVADQLAVVGIQVNIIEKSDEDYKTALSQRNFDLALCSYSMKSNQEIDFLFSAENNYGGYNSGALQEQLGAAHSALTEEELQTAYTALQKSLLEDMPNIGLFYGEHSLIMRSDISIGKPLGYKNIFANINEWK</sequence>
<feature type="domain" description="Solute-binding protein family 5" evidence="5">
    <location>
        <begin position="86"/>
        <end position="451"/>
    </location>
</feature>
<evidence type="ECO:0000256" key="3">
    <source>
        <dbReference type="ARBA" id="ARBA00022729"/>
    </source>
</evidence>
<evidence type="ECO:0000259" key="5">
    <source>
        <dbReference type="Pfam" id="PF00496"/>
    </source>
</evidence>
<dbReference type="Proteomes" id="UP000617951">
    <property type="component" value="Unassembled WGS sequence"/>
</dbReference>
<dbReference type="PANTHER" id="PTHR30290">
    <property type="entry name" value="PERIPLASMIC BINDING COMPONENT OF ABC TRANSPORTER"/>
    <property type="match status" value="1"/>
</dbReference>
<dbReference type="InterPro" id="IPR030678">
    <property type="entry name" value="Peptide/Ni-bd"/>
</dbReference>
<name>A0A926DEN9_9FIRM</name>
<accession>A0A926DEN9</accession>
<protein>
    <submittedName>
        <fullName evidence="6">ABC transporter substrate-binding protein</fullName>
    </submittedName>
</protein>
<dbReference type="CDD" id="cd00995">
    <property type="entry name" value="PBP2_NikA_DppA_OppA_like"/>
    <property type="match status" value="1"/>
</dbReference>
<dbReference type="RefSeq" id="WP_249279452.1">
    <property type="nucleotide sequence ID" value="NZ_JACRSS010000001.1"/>
</dbReference>
<comment type="caution">
    <text evidence="6">The sequence shown here is derived from an EMBL/GenBank/DDBJ whole genome shotgun (WGS) entry which is preliminary data.</text>
</comment>
<gene>
    <name evidence="6" type="ORF">H8693_01215</name>
</gene>
<proteinExistence type="inferred from homology"/>
<dbReference type="SUPFAM" id="SSF53850">
    <property type="entry name" value="Periplasmic binding protein-like II"/>
    <property type="match status" value="1"/>
</dbReference>
<dbReference type="Pfam" id="PF00496">
    <property type="entry name" value="SBP_bac_5"/>
    <property type="match status" value="1"/>
</dbReference>
<comment type="similarity">
    <text evidence="1">Belongs to the bacterial solute-binding protein 5 family.</text>
</comment>
<evidence type="ECO:0000256" key="4">
    <source>
        <dbReference type="SAM" id="MobiDB-lite"/>
    </source>
</evidence>
<evidence type="ECO:0000313" key="6">
    <source>
        <dbReference type="EMBL" id="MBC8537550.1"/>
    </source>
</evidence>
<dbReference type="PANTHER" id="PTHR30290:SF9">
    <property type="entry name" value="OLIGOPEPTIDE-BINDING PROTEIN APPA"/>
    <property type="match status" value="1"/>
</dbReference>
<dbReference type="Gene3D" id="3.40.190.10">
    <property type="entry name" value="Periplasmic binding protein-like II"/>
    <property type="match status" value="1"/>
</dbReference>
<keyword evidence="2" id="KW-0813">Transport</keyword>
<evidence type="ECO:0000256" key="1">
    <source>
        <dbReference type="ARBA" id="ARBA00005695"/>
    </source>
</evidence>
<dbReference type="EMBL" id="JACRSS010000001">
    <property type="protein sequence ID" value="MBC8537550.1"/>
    <property type="molecule type" value="Genomic_DNA"/>
</dbReference>
<organism evidence="6 7">
    <name type="scientific">Guopingia tenuis</name>
    <dbReference type="NCBI Taxonomy" id="2763656"/>
    <lineage>
        <taxon>Bacteria</taxon>
        <taxon>Bacillati</taxon>
        <taxon>Bacillota</taxon>
        <taxon>Clostridia</taxon>
        <taxon>Christensenellales</taxon>
        <taxon>Christensenellaceae</taxon>
        <taxon>Guopingia</taxon>
    </lineage>
</organism>
<dbReference type="GO" id="GO:0043190">
    <property type="term" value="C:ATP-binding cassette (ABC) transporter complex"/>
    <property type="evidence" value="ECO:0007669"/>
    <property type="project" value="InterPro"/>
</dbReference>
<keyword evidence="3" id="KW-0732">Signal</keyword>
<dbReference type="Gene3D" id="3.10.105.10">
    <property type="entry name" value="Dipeptide-binding Protein, Domain 3"/>
    <property type="match status" value="1"/>
</dbReference>
<dbReference type="InterPro" id="IPR039424">
    <property type="entry name" value="SBP_5"/>
</dbReference>
<reference evidence="6" key="1">
    <citation type="submission" date="2020-08" db="EMBL/GenBank/DDBJ databases">
        <title>Genome public.</title>
        <authorList>
            <person name="Liu C."/>
            <person name="Sun Q."/>
        </authorList>
    </citation>
    <scope>NUCLEOTIDE SEQUENCE</scope>
    <source>
        <strain evidence="6">NSJ-63</strain>
    </source>
</reference>
<feature type="region of interest" description="Disordered" evidence="4">
    <location>
        <begin position="13"/>
        <end position="46"/>
    </location>
</feature>
<dbReference type="InterPro" id="IPR000914">
    <property type="entry name" value="SBP_5_dom"/>
</dbReference>
<dbReference type="GO" id="GO:0042597">
    <property type="term" value="C:periplasmic space"/>
    <property type="evidence" value="ECO:0007669"/>
    <property type="project" value="UniProtKB-ARBA"/>
</dbReference>
<dbReference type="GO" id="GO:1904680">
    <property type="term" value="F:peptide transmembrane transporter activity"/>
    <property type="evidence" value="ECO:0007669"/>
    <property type="project" value="TreeGrafter"/>
</dbReference>
<evidence type="ECO:0000256" key="2">
    <source>
        <dbReference type="ARBA" id="ARBA00022448"/>
    </source>
</evidence>
<evidence type="ECO:0000313" key="7">
    <source>
        <dbReference type="Proteomes" id="UP000617951"/>
    </source>
</evidence>